<keyword evidence="1" id="KW-0732">Signal</keyword>
<dbReference type="InterPro" id="IPR001466">
    <property type="entry name" value="Beta-lactam-related"/>
</dbReference>
<evidence type="ECO:0000259" key="2">
    <source>
        <dbReference type="Pfam" id="PF00144"/>
    </source>
</evidence>
<evidence type="ECO:0000256" key="1">
    <source>
        <dbReference type="SAM" id="SignalP"/>
    </source>
</evidence>
<feature type="domain" description="Beta-lactamase-related" evidence="2">
    <location>
        <begin position="42"/>
        <end position="201"/>
    </location>
</feature>
<accession>A0A967E6G0</accession>
<comment type="caution">
    <text evidence="3">The sequence shown here is derived from an EMBL/GenBank/DDBJ whole genome shotgun (WGS) entry which is preliminary data.</text>
</comment>
<evidence type="ECO:0000313" key="4">
    <source>
        <dbReference type="Proteomes" id="UP000707206"/>
    </source>
</evidence>
<evidence type="ECO:0000313" key="3">
    <source>
        <dbReference type="EMBL" id="NHF60482.1"/>
    </source>
</evidence>
<protein>
    <submittedName>
        <fullName evidence="3">Beta-lactamase family protein</fullName>
    </submittedName>
</protein>
<dbReference type="PANTHER" id="PTHR46825:SF9">
    <property type="entry name" value="BETA-LACTAMASE-RELATED DOMAIN-CONTAINING PROTEIN"/>
    <property type="match status" value="1"/>
</dbReference>
<keyword evidence="4" id="KW-1185">Reference proteome</keyword>
<dbReference type="PANTHER" id="PTHR46825">
    <property type="entry name" value="D-ALANYL-D-ALANINE-CARBOXYPEPTIDASE/ENDOPEPTIDASE AMPH"/>
    <property type="match status" value="1"/>
</dbReference>
<reference evidence="3" key="1">
    <citation type="submission" date="2019-07" db="EMBL/GenBank/DDBJ databases">
        <authorList>
            <person name="De-Chao Zhang Q."/>
        </authorList>
    </citation>
    <scope>NUCLEOTIDE SEQUENCE</scope>
    <source>
        <strain evidence="3">TP-CH-4</strain>
    </source>
</reference>
<dbReference type="EMBL" id="VIKU02000004">
    <property type="protein sequence ID" value="NHF60482.1"/>
    <property type="molecule type" value="Genomic_DNA"/>
</dbReference>
<proteinExistence type="predicted"/>
<feature type="signal peptide" evidence="1">
    <location>
        <begin position="1"/>
        <end position="23"/>
    </location>
</feature>
<dbReference type="Pfam" id="PF00144">
    <property type="entry name" value="Beta-lactamase"/>
    <property type="match status" value="1"/>
</dbReference>
<dbReference type="Gene3D" id="3.40.710.10">
    <property type="entry name" value="DD-peptidase/beta-lactamase superfamily"/>
    <property type="match status" value="1"/>
</dbReference>
<organism evidence="3 4">
    <name type="scientific">Pelagihabitans pacificus</name>
    <dbReference type="NCBI Taxonomy" id="2696054"/>
    <lineage>
        <taxon>Bacteria</taxon>
        <taxon>Pseudomonadati</taxon>
        <taxon>Bacteroidota</taxon>
        <taxon>Flavobacteriia</taxon>
        <taxon>Flavobacteriales</taxon>
        <taxon>Flavobacteriaceae</taxon>
        <taxon>Pelagihabitans</taxon>
    </lineage>
</organism>
<dbReference type="AlphaFoldDB" id="A0A967E6G0"/>
<reference evidence="3" key="2">
    <citation type="submission" date="2020-03" db="EMBL/GenBank/DDBJ databases">
        <title>Flavobacteriaceae bacterium strain TP-CH-4, a member of the family Flavobacteriaceae isolated from a deep-sea seamount.</title>
        <authorList>
            <person name="Zhang D.-C."/>
        </authorList>
    </citation>
    <scope>NUCLEOTIDE SEQUENCE</scope>
    <source>
        <strain evidence="3">TP-CH-4</strain>
    </source>
</reference>
<name>A0A967E6G0_9FLAO</name>
<dbReference type="SUPFAM" id="SSF56601">
    <property type="entry name" value="beta-lactamase/transpeptidase-like"/>
    <property type="match status" value="1"/>
</dbReference>
<dbReference type="Proteomes" id="UP000707206">
    <property type="component" value="Unassembled WGS sequence"/>
</dbReference>
<dbReference type="InterPro" id="IPR050491">
    <property type="entry name" value="AmpC-like"/>
</dbReference>
<sequence length="207" mass="23379">MNQLQKHFRFLLFLFLTANTAIISGQSAQPKMEVAYVEAGIDQIFVDFDDIQKPGAAVAVVRDGEIIFKKGYGSANLEYDIPVSPTTVFHVASVSKQFTVFAILLLEEKAMLSLDDDIRKYLPEVPDFGELITLRHLATHTSGMRDQWDLLAMAGWRFDDVITKEHILKLVGKQKELNFKPGEQYLYCNTGFTLLAEVVARKKSLHP</sequence>
<gene>
    <name evidence="3" type="ORF">FK220_014095</name>
</gene>
<feature type="chain" id="PRO_5036971273" evidence="1">
    <location>
        <begin position="24"/>
        <end position="207"/>
    </location>
</feature>
<dbReference type="InterPro" id="IPR012338">
    <property type="entry name" value="Beta-lactam/transpept-like"/>
</dbReference>